<dbReference type="PANTHER" id="PTHR23221">
    <property type="entry name" value="GLYCOSYLPHOSPHATIDYLINOSITOL PHOSPHOLIPASE D"/>
    <property type="match status" value="1"/>
</dbReference>
<dbReference type="InterPro" id="IPR013519">
    <property type="entry name" value="Int_alpha_beta-p"/>
</dbReference>
<evidence type="ECO:0000256" key="1">
    <source>
        <dbReference type="ARBA" id="ARBA00022729"/>
    </source>
</evidence>
<dbReference type="EMBL" id="JABFCX010000002">
    <property type="protein sequence ID" value="NNU14940.1"/>
    <property type="molecule type" value="Genomic_DNA"/>
</dbReference>
<dbReference type="InterPro" id="IPR013517">
    <property type="entry name" value="FG-GAP"/>
</dbReference>
<evidence type="ECO:0000256" key="4">
    <source>
        <dbReference type="ARBA" id="ARBA00023180"/>
    </source>
</evidence>
<sequence>MTVSGGADQALFVLDSTNGRVEFNTAINFEQPIDANRDNVYELEIEARSGVLRNTRLFEVSITDVDETGGLSGAVALNGFVAGQRLGNTLRVLGDVDGDGGNEILIGAERPLVNDGDSGAIVVMTGVGIAGLDGDEGQLNVSNPGVFMITGEGSPDYVGFSFSDFGDVDGDGVPELYVGSTPFQDGIPNRAMLLSGVELAEALVSGGRESFSSLLGRRAGILLQDSAAPENGIGTRAERIGDFTGDGLDDFFFCSEYDSGANGDRERILLVSGTVLQTALNSGADVLINGTASEPGIVRIISNNRDVSGTCLRSAFGDFDGDGLVDVLVSDDEFSPSDVRSRAGAAYLIDGRDLSAAAVDGDQLTVETLPTAVRFEGAFNSDAAGRSVSGGYDINGDNLPELAIAAPGAALPGRPDVGIVALYRGQAPLSAIYGSSSSVNDVAANNLGTQIVGKSNSVDLASPFPAGSFLQGSTQTLSFLLPREYVGGFFDGQTLENGTVRLLPETLFGIGETVDFASSSLEPQGVALVGYENFRKFARPAFPGDINGDGVDDLIVSTPMVDINGVVQAGTVFFVSGSDLQDATPVDGEISLATFLPGYSGATSTP</sequence>
<dbReference type="RefSeq" id="WP_173196004.1">
    <property type="nucleotide sequence ID" value="NZ_JABFCX010000002.1"/>
</dbReference>
<protein>
    <recommendedName>
        <fullName evidence="7">Cadherin domain-containing protein</fullName>
    </recommendedName>
</protein>
<keyword evidence="6" id="KW-1185">Reference proteome</keyword>
<keyword evidence="2" id="KW-0677">Repeat</keyword>
<comment type="caution">
    <text evidence="5">The sequence shown here is derived from an EMBL/GenBank/DDBJ whole genome shotgun (WGS) entry which is preliminary data.</text>
</comment>
<dbReference type="SUPFAM" id="SSF69318">
    <property type="entry name" value="Integrin alpha N-terminal domain"/>
    <property type="match status" value="2"/>
</dbReference>
<name>A0A7Y3RJR9_9PROT</name>
<gene>
    <name evidence="5" type="ORF">HK107_01210</name>
</gene>
<evidence type="ECO:0000256" key="3">
    <source>
        <dbReference type="ARBA" id="ARBA00022801"/>
    </source>
</evidence>
<dbReference type="Pfam" id="PF01839">
    <property type="entry name" value="FG-GAP"/>
    <property type="match status" value="2"/>
</dbReference>
<reference evidence="5 6" key="1">
    <citation type="submission" date="2020-05" db="EMBL/GenBank/DDBJ databases">
        <title>Parvularcula mediterraneae sp. nov., isolated from polypropylene straw from shallow seawater of the seashore of Laganas in Zakynthos island, Greece.</title>
        <authorList>
            <person name="Szabo I."/>
            <person name="Al-Omari J."/>
            <person name="Rado J."/>
            <person name="Szerdahelyi G.S."/>
        </authorList>
    </citation>
    <scope>NUCLEOTIDE SEQUENCE [LARGE SCALE GENOMIC DNA]</scope>
    <source>
        <strain evidence="5 6">ZS-1/3</strain>
    </source>
</reference>
<dbReference type="PANTHER" id="PTHR23221:SF7">
    <property type="entry name" value="PHOSPHATIDYLINOSITOL-GLYCAN-SPECIFIC PHOSPHOLIPASE D"/>
    <property type="match status" value="1"/>
</dbReference>
<evidence type="ECO:0008006" key="7">
    <source>
        <dbReference type="Google" id="ProtNLM"/>
    </source>
</evidence>
<evidence type="ECO:0000313" key="6">
    <source>
        <dbReference type="Proteomes" id="UP000536835"/>
    </source>
</evidence>
<keyword evidence="3" id="KW-0378">Hydrolase</keyword>
<dbReference type="InterPro" id="IPR028994">
    <property type="entry name" value="Integrin_alpha_N"/>
</dbReference>
<dbReference type="Proteomes" id="UP000536835">
    <property type="component" value="Unassembled WGS sequence"/>
</dbReference>
<dbReference type="GO" id="GO:0016787">
    <property type="term" value="F:hydrolase activity"/>
    <property type="evidence" value="ECO:0007669"/>
    <property type="project" value="UniProtKB-KW"/>
</dbReference>
<dbReference type="Gene3D" id="2.130.10.130">
    <property type="entry name" value="Integrin alpha, N-terminal"/>
    <property type="match status" value="3"/>
</dbReference>
<evidence type="ECO:0000313" key="5">
    <source>
        <dbReference type="EMBL" id="NNU14940.1"/>
    </source>
</evidence>
<dbReference type="AlphaFoldDB" id="A0A7Y3RJR9"/>
<proteinExistence type="predicted"/>
<evidence type="ECO:0000256" key="2">
    <source>
        <dbReference type="ARBA" id="ARBA00022737"/>
    </source>
</evidence>
<organism evidence="5 6">
    <name type="scientific">Parvularcula mediterranea</name>
    <dbReference type="NCBI Taxonomy" id="2732508"/>
    <lineage>
        <taxon>Bacteria</taxon>
        <taxon>Pseudomonadati</taxon>
        <taxon>Pseudomonadota</taxon>
        <taxon>Alphaproteobacteria</taxon>
        <taxon>Parvularculales</taxon>
        <taxon>Parvularculaceae</taxon>
        <taxon>Parvularcula</taxon>
    </lineage>
</organism>
<keyword evidence="1" id="KW-0732">Signal</keyword>
<dbReference type="SMART" id="SM00191">
    <property type="entry name" value="Int_alpha"/>
    <property type="match status" value="4"/>
</dbReference>
<accession>A0A7Y3RJR9</accession>
<keyword evidence="4" id="KW-0325">Glycoprotein</keyword>